<organism evidence="2 3">
    <name type="scientific">Elysia marginata</name>
    <dbReference type="NCBI Taxonomy" id="1093978"/>
    <lineage>
        <taxon>Eukaryota</taxon>
        <taxon>Metazoa</taxon>
        <taxon>Spiralia</taxon>
        <taxon>Lophotrochozoa</taxon>
        <taxon>Mollusca</taxon>
        <taxon>Gastropoda</taxon>
        <taxon>Heterobranchia</taxon>
        <taxon>Euthyneura</taxon>
        <taxon>Panpulmonata</taxon>
        <taxon>Sacoglossa</taxon>
        <taxon>Placobranchoidea</taxon>
        <taxon>Plakobranchidae</taxon>
        <taxon>Elysia</taxon>
    </lineage>
</organism>
<evidence type="ECO:0000313" key="3">
    <source>
        <dbReference type="Proteomes" id="UP000762676"/>
    </source>
</evidence>
<keyword evidence="3" id="KW-1185">Reference proteome</keyword>
<gene>
    <name evidence="2" type="ORF">ElyMa_003452200</name>
</gene>
<dbReference type="EMBL" id="BMAT01007073">
    <property type="protein sequence ID" value="GFS25847.1"/>
    <property type="molecule type" value="Genomic_DNA"/>
</dbReference>
<proteinExistence type="predicted"/>
<sequence length="159" mass="17419">MEDYGPSDAHVQKQGPDGFPGPSTPRKKPRGPQEQRAYHGDRIISELAASHEEENAPRSAFVTWCDSEIAGDMVNLEHSWPEDFLRSQRGGVVSASDSRSGGRGFDFRPYHVAVALGKQFTATFLSPPTCKMGTQLQASNVLVCWGISGAALWRHSYAE</sequence>
<accession>A0AAV4JSU0</accession>
<protein>
    <submittedName>
        <fullName evidence="2">Uncharacterized protein</fullName>
    </submittedName>
</protein>
<name>A0AAV4JSU0_9GAST</name>
<dbReference type="AlphaFoldDB" id="A0AAV4JSU0"/>
<reference evidence="2 3" key="1">
    <citation type="journal article" date="2021" name="Elife">
        <title>Chloroplast acquisition without the gene transfer in kleptoplastic sea slugs, Plakobranchus ocellatus.</title>
        <authorList>
            <person name="Maeda T."/>
            <person name="Takahashi S."/>
            <person name="Yoshida T."/>
            <person name="Shimamura S."/>
            <person name="Takaki Y."/>
            <person name="Nagai Y."/>
            <person name="Toyoda A."/>
            <person name="Suzuki Y."/>
            <person name="Arimoto A."/>
            <person name="Ishii H."/>
            <person name="Satoh N."/>
            <person name="Nishiyama T."/>
            <person name="Hasebe M."/>
            <person name="Maruyama T."/>
            <person name="Minagawa J."/>
            <person name="Obokata J."/>
            <person name="Shigenobu S."/>
        </authorList>
    </citation>
    <scope>NUCLEOTIDE SEQUENCE [LARGE SCALE GENOMIC DNA]</scope>
</reference>
<feature type="region of interest" description="Disordered" evidence="1">
    <location>
        <begin position="1"/>
        <end position="38"/>
    </location>
</feature>
<evidence type="ECO:0000313" key="2">
    <source>
        <dbReference type="EMBL" id="GFS25847.1"/>
    </source>
</evidence>
<dbReference type="Proteomes" id="UP000762676">
    <property type="component" value="Unassembled WGS sequence"/>
</dbReference>
<evidence type="ECO:0000256" key="1">
    <source>
        <dbReference type="SAM" id="MobiDB-lite"/>
    </source>
</evidence>
<comment type="caution">
    <text evidence="2">The sequence shown here is derived from an EMBL/GenBank/DDBJ whole genome shotgun (WGS) entry which is preliminary data.</text>
</comment>